<dbReference type="HOGENOM" id="CLU_3419226_0_0_9"/>
<evidence type="ECO:0000313" key="2">
    <source>
        <dbReference type="Proteomes" id="UP000006371"/>
    </source>
</evidence>
<dbReference type="Proteomes" id="UP000006371">
    <property type="component" value="Chromosome"/>
</dbReference>
<evidence type="ECO:0000313" key="1">
    <source>
        <dbReference type="EMBL" id="BAE18137.1"/>
    </source>
</evidence>
<gene>
    <name evidence="1" type="ordered locus">SSP0992</name>
</gene>
<dbReference type="AlphaFoldDB" id="Q49YK2"/>
<accession>Q49YK2</accession>
<protein>
    <submittedName>
        <fullName evidence="1">Uncharacterized protein</fullName>
    </submittedName>
</protein>
<sequence length="25" mass="2912">MKFIFKVFISALLLFLLIGQKNKAQ</sequence>
<reference evidence="1 2" key="1">
    <citation type="journal article" date="2005" name="Proc. Natl. Acad. Sci. U.S.A.">
        <title>Whole genome sequence of Staphylococcus saprophyticus reveals the pathogenesis of uncomplicated urinary tract infection.</title>
        <authorList>
            <person name="Kuroda M."/>
            <person name="Yamashita A."/>
            <person name="Hirakawa H."/>
            <person name="Kumano M."/>
            <person name="Morikawa K."/>
            <person name="Higashide M."/>
            <person name="Maruyama A."/>
            <person name="Inose Y."/>
            <person name="Matoba K."/>
            <person name="Toh H."/>
            <person name="Kuhara S."/>
            <person name="Hattori M."/>
            <person name="Ohta T."/>
        </authorList>
    </citation>
    <scope>NUCLEOTIDE SEQUENCE [LARGE SCALE GENOMIC DNA]</scope>
    <source>
        <strain evidence="2">ATCC 15305 / DSM 20229 / NCIMB 8711 / NCTC 7292 / S-41</strain>
    </source>
</reference>
<proteinExistence type="predicted"/>
<dbReference type="KEGG" id="ssp:SSP0992"/>
<organism evidence="1 2">
    <name type="scientific">Staphylococcus saprophyticus subsp. saprophyticus (strain ATCC 15305 / DSM 20229 / NCIMB 8711 / NCTC 7292 / S-41)</name>
    <dbReference type="NCBI Taxonomy" id="342451"/>
    <lineage>
        <taxon>Bacteria</taxon>
        <taxon>Bacillati</taxon>
        <taxon>Bacillota</taxon>
        <taxon>Bacilli</taxon>
        <taxon>Bacillales</taxon>
        <taxon>Staphylococcaceae</taxon>
        <taxon>Staphylococcus</taxon>
    </lineage>
</organism>
<name>Q49YK2_STAS1</name>
<dbReference type="EMBL" id="AP008934">
    <property type="protein sequence ID" value="BAE18137.1"/>
    <property type="molecule type" value="Genomic_DNA"/>
</dbReference>
<keyword evidence="2" id="KW-1185">Reference proteome</keyword>